<dbReference type="EMBL" id="CP097118">
    <property type="protein sequence ID" value="USS87510.1"/>
    <property type="molecule type" value="Genomic_DNA"/>
</dbReference>
<evidence type="ECO:0000256" key="1">
    <source>
        <dbReference type="ARBA" id="ARBA00006139"/>
    </source>
</evidence>
<organism evidence="12 13">
    <name type="scientific">Fructilactobacillus hinvesii</name>
    <dbReference type="NCBI Taxonomy" id="2940300"/>
    <lineage>
        <taxon>Bacteria</taxon>
        <taxon>Bacillati</taxon>
        <taxon>Bacillota</taxon>
        <taxon>Bacilli</taxon>
        <taxon>Lactobacillales</taxon>
        <taxon>Lactobacillaceae</taxon>
        <taxon>Fructilactobacillus</taxon>
    </lineage>
</organism>
<feature type="active site" evidence="9">
    <location>
        <position position="139"/>
    </location>
</feature>
<dbReference type="PANTHER" id="PTHR33695">
    <property type="entry name" value="LIPOPROTEIN SIGNAL PEPTIDASE"/>
    <property type="match status" value="1"/>
</dbReference>
<feature type="transmembrane region" description="Helical" evidence="9">
    <location>
        <begin position="96"/>
        <end position="113"/>
    </location>
</feature>
<proteinExistence type="inferred from homology"/>
<evidence type="ECO:0000256" key="6">
    <source>
        <dbReference type="ARBA" id="ARBA00022801"/>
    </source>
</evidence>
<keyword evidence="13" id="KW-1185">Reference proteome</keyword>
<keyword evidence="4 9" id="KW-0812">Transmembrane</keyword>
<dbReference type="InterPro" id="IPR001872">
    <property type="entry name" value="Peptidase_A8"/>
</dbReference>
<keyword evidence="5 9" id="KW-0064">Aspartyl protease</keyword>
<dbReference type="PANTHER" id="PTHR33695:SF1">
    <property type="entry name" value="LIPOPROTEIN SIGNAL PEPTIDASE"/>
    <property type="match status" value="1"/>
</dbReference>
<comment type="function">
    <text evidence="9 10">This protein specifically catalyzes the removal of signal peptides from prolipoproteins.</text>
</comment>
<comment type="similarity">
    <text evidence="1 9 11">Belongs to the peptidase A8 family.</text>
</comment>
<reference evidence="12" key="1">
    <citation type="submission" date="2022-05" db="EMBL/GenBank/DDBJ databases">
        <authorList>
            <person name="Oliphant S.A."/>
            <person name="Watson-Haigh N.S."/>
            <person name="Sumby K.M."/>
            <person name="Gardner J.M."/>
            <person name="Jiranek V."/>
        </authorList>
    </citation>
    <scope>NUCLEOTIDE SEQUENCE</scope>
    <source>
        <strain evidence="12">KI11_C11</strain>
    </source>
</reference>
<evidence type="ECO:0000256" key="9">
    <source>
        <dbReference type="HAMAP-Rule" id="MF_00161"/>
    </source>
</evidence>
<evidence type="ECO:0000256" key="5">
    <source>
        <dbReference type="ARBA" id="ARBA00022750"/>
    </source>
</evidence>
<comment type="pathway">
    <text evidence="9">Protein modification; lipoprotein biosynthesis (signal peptide cleavage).</text>
</comment>
<keyword evidence="6 9" id="KW-0378">Hydrolase</keyword>
<keyword evidence="8 9" id="KW-0472">Membrane</keyword>
<keyword evidence="3 9" id="KW-0645">Protease</keyword>
<evidence type="ECO:0000256" key="7">
    <source>
        <dbReference type="ARBA" id="ARBA00022989"/>
    </source>
</evidence>
<dbReference type="PRINTS" id="PR00781">
    <property type="entry name" value="LIPOSIGPTASE"/>
</dbReference>
<protein>
    <recommendedName>
        <fullName evidence="9">Lipoprotein signal peptidase</fullName>
        <ecNumber evidence="9">3.4.23.36</ecNumber>
    </recommendedName>
    <alternativeName>
        <fullName evidence="9">Prolipoprotein signal peptidase</fullName>
    </alternativeName>
    <alternativeName>
        <fullName evidence="9">Signal peptidase II</fullName>
        <shortName evidence="9">SPase II</shortName>
    </alternativeName>
</protein>
<name>A0ABY5BRB6_9LACO</name>
<keyword evidence="2 9" id="KW-1003">Cell membrane</keyword>
<evidence type="ECO:0000256" key="11">
    <source>
        <dbReference type="RuleBase" id="RU004181"/>
    </source>
</evidence>
<keyword evidence="7 9" id="KW-1133">Transmembrane helix</keyword>
<feature type="transmembrane region" description="Helical" evidence="9">
    <location>
        <begin position="12"/>
        <end position="30"/>
    </location>
</feature>
<evidence type="ECO:0000256" key="4">
    <source>
        <dbReference type="ARBA" id="ARBA00022692"/>
    </source>
</evidence>
<dbReference type="RefSeq" id="WP_252796808.1">
    <property type="nucleotide sequence ID" value="NZ_CP097118.1"/>
</dbReference>
<dbReference type="PROSITE" id="PS00855">
    <property type="entry name" value="SPASE_II"/>
    <property type="match status" value="1"/>
</dbReference>
<dbReference type="HAMAP" id="MF_00161">
    <property type="entry name" value="LspA"/>
    <property type="match status" value="1"/>
</dbReference>
<dbReference type="Proteomes" id="UP001057025">
    <property type="component" value="Chromosome"/>
</dbReference>
<dbReference type="GO" id="GO:0004190">
    <property type="term" value="F:aspartic-type endopeptidase activity"/>
    <property type="evidence" value="ECO:0007669"/>
    <property type="project" value="UniProtKB-EC"/>
</dbReference>
<evidence type="ECO:0000256" key="8">
    <source>
        <dbReference type="ARBA" id="ARBA00023136"/>
    </source>
</evidence>
<comment type="catalytic activity">
    <reaction evidence="9 10">
        <text>Release of signal peptides from bacterial membrane prolipoproteins. Hydrolyzes -Xaa-Yaa-Zaa-|-(S,diacylglyceryl)Cys-, in which Xaa is hydrophobic (preferably Leu), and Yaa (Ala or Ser) and Zaa (Gly or Ala) have small, neutral side chains.</text>
        <dbReference type="EC" id="3.4.23.36"/>
    </reaction>
</comment>
<gene>
    <name evidence="9 12" type="primary">lspA</name>
    <name evidence="12" type="ORF">M3M39_05145</name>
</gene>
<evidence type="ECO:0000256" key="3">
    <source>
        <dbReference type="ARBA" id="ARBA00022670"/>
    </source>
</evidence>
<sequence length="158" mass="17456">MNKMQKKAPTRLLIGMLIVTMGLIVLDQVVKQFVRSQVPSGESRTVIPHLLSITNITNSGAAWSFLAGNSWLFILIAIGAAAIFLYLMYKEQNNSWIMGCLGLMLAGTIGNLVDRIVYGAVTDFVQLDFMQFPIFNLADCYLTLGVGLILVRLIVKED</sequence>
<evidence type="ECO:0000313" key="13">
    <source>
        <dbReference type="Proteomes" id="UP001057025"/>
    </source>
</evidence>
<dbReference type="EC" id="3.4.23.36" evidence="9"/>
<feature type="transmembrane region" description="Helical" evidence="9">
    <location>
        <begin position="71"/>
        <end position="89"/>
    </location>
</feature>
<evidence type="ECO:0000313" key="12">
    <source>
        <dbReference type="EMBL" id="USS87510.1"/>
    </source>
</evidence>
<feature type="active site" evidence="9">
    <location>
        <position position="123"/>
    </location>
</feature>
<feature type="transmembrane region" description="Helical" evidence="9">
    <location>
        <begin position="133"/>
        <end position="155"/>
    </location>
</feature>
<comment type="subcellular location">
    <subcellularLocation>
        <location evidence="9">Cell membrane</location>
        <topology evidence="9">Multi-pass membrane protein</topology>
    </subcellularLocation>
</comment>
<evidence type="ECO:0000256" key="10">
    <source>
        <dbReference type="RuleBase" id="RU000594"/>
    </source>
</evidence>
<evidence type="ECO:0000256" key="2">
    <source>
        <dbReference type="ARBA" id="ARBA00022475"/>
    </source>
</evidence>
<accession>A0ABY5BRB6</accession>
<dbReference type="NCBIfam" id="TIGR00077">
    <property type="entry name" value="lspA"/>
    <property type="match status" value="1"/>
</dbReference>
<dbReference type="Pfam" id="PF01252">
    <property type="entry name" value="Peptidase_A8"/>
    <property type="match status" value="1"/>
</dbReference>